<dbReference type="RefSeq" id="WP_143653321.1">
    <property type="nucleotide sequence ID" value="NZ_FZOD01000023.1"/>
</dbReference>
<dbReference type="InterPro" id="IPR051212">
    <property type="entry name" value="Type-I_RE_S_subunit"/>
</dbReference>
<dbReference type="Gene3D" id="3.90.220.20">
    <property type="entry name" value="DNA methylase specificity domains"/>
    <property type="match status" value="2"/>
</dbReference>
<keyword evidence="4" id="KW-1185">Reference proteome</keyword>
<name>A0A239JKI4_9ACTN</name>
<dbReference type="Proteomes" id="UP000198282">
    <property type="component" value="Unassembled WGS sequence"/>
</dbReference>
<dbReference type="GO" id="GO:0009307">
    <property type="term" value="P:DNA restriction-modification system"/>
    <property type="evidence" value="ECO:0007669"/>
    <property type="project" value="UniProtKB-KW"/>
</dbReference>
<dbReference type="InterPro" id="IPR044946">
    <property type="entry name" value="Restrct_endonuc_typeI_TRD_sf"/>
</dbReference>
<proteinExistence type="predicted"/>
<evidence type="ECO:0000256" key="1">
    <source>
        <dbReference type="ARBA" id="ARBA00022747"/>
    </source>
</evidence>
<organism evidence="3 4">
    <name type="scientific">Streptosporangium subroseum</name>
    <dbReference type="NCBI Taxonomy" id="106412"/>
    <lineage>
        <taxon>Bacteria</taxon>
        <taxon>Bacillati</taxon>
        <taxon>Actinomycetota</taxon>
        <taxon>Actinomycetes</taxon>
        <taxon>Streptosporangiales</taxon>
        <taxon>Streptosporangiaceae</taxon>
        <taxon>Streptosporangium</taxon>
    </lineage>
</organism>
<accession>A0A239JKI4</accession>
<dbReference type="SUPFAM" id="SSF116734">
    <property type="entry name" value="DNA methylase specificity domain"/>
    <property type="match status" value="2"/>
</dbReference>
<dbReference type="OrthoDB" id="3197085at2"/>
<dbReference type="AlphaFoldDB" id="A0A239JKI4"/>
<evidence type="ECO:0000256" key="2">
    <source>
        <dbReference type="ARBA" id="ARBA00023125"/>
    </source>
</evidence>
<gene>
    <name evidence="3" type="ORF">SAMN05216276_102349</name>
</gene>
<evidence type="ECO:0000313" key="4">
    <source>
        <dbReference type="Proteomes" id="UP000198282"/>
    </source>
</evidence>
<keyword evidence="1" id="KW-0680">Restriction system</keyword>
<reference evidence="3 4" key="1">
    <citation type="submission" date="2017-06" db="EMBL/GenBank/DDBJ databases">
        <authorList>
            <person name="Kim H.J."/>
            <person name="Triplett B.A."/>
        </authorList>
    </citation>
    <scope>NUCLEOTIDE SEQUENCE [LARGE SCALE GENOMIC DNA]</scope>
    <source>
        <strain evidence="3 4">CGMCC 4.2132</strain>
    </source>
</reference>
<dbReference type="PANTHER" id="PTHR43140:SF1">
    <property type="entry name" value="TYPE I RESTRICTION ENZYME ECOKI SPECIFICITY SUBUNIT"/>
    <property type="match status" value="1"/>
</dbReference>
<dbReference type="GO" id="GO:0003677">
    <property type="term" value="F:DNA binding"/>
    <property type="evidence" value="ECO:0007669"/>
    <property type="project" value="UniProtKB-KW"/>
</dbReference>
<sequence>MSVKQTTLGSVLKLERIPLEIDLESEYVQIGIRSFGKGIFHRLPVKGEDLSRLRYFKLRPNRLIVSNIMAWEGAIAVSGDAEKDCVGSSRFLSYAPAGEIDLSYINYFFQSEAGRTLIKGTSTGTVLRNQTLSIKNFESMRIPLPNLDEQRRVAGRLDAVFSRIDDFRQNRSRSTIAREQLFGSYLRDSPNWAPLGDALISEIDGVDVSPDETYRIAGVFGRGRGIFGRGPILGNETSYKKLHRIHAGSLVMSRLKAFEGAIGVVPDEFDGWFLSPEFPTFAVREDRAIMNYIKHLCSWPDFWGMLQGESKGLGARRERVSANRLLSIRVPLPNLDEQRIIAIKFDRLARIEKIGRHQEEILKALKASSLNAAFNNQI</sequence>
<evidence type="ECO:0000313" key="3">
    <source>
        <dbReference type="EMBL" id="SNT06391.1"/>
    </source>
</evidence>
<dbReference type="EMBL" id="FZOD01000023">
    <property type="protein sequence ID" value="SNT06391.1"/>
    <property type="molecule type" value="Genomic_DNA"/>
</dbReference>
<dbReference type="PANTHER" id="PTHR43140">
    <property type="entry name" value="TYPE-1 RESTRICTION ENZYME ECOKI SPECIFICITY PROTEIN"/>
    <property type="match status" value="1"/>
</dbReference>
<protein>
    <submittedName>
        <fullName evidence="3">Type I restriction enzyme, S subunit</fullName>
    </submittedName>
</protein>
<keyword evidence="2" id="KW-0238">DNA-binding</keyword>